<dbReference type="SMART" id="SM00060">
    <property type="entry name" value="FN3"/>
    <property type="match status" value="2"/>
</dbReference>
<evidence type="ECO:0000313" key="11">
    <source>
        <dbReference type="EnsemblProtists" id="EKX33845"/>
    </source>
</evidence>
<dbReference type="InterPro" id="IPR036249">
    <property type="entry name" value="Thioredoxin-like_sf"/>
</dbReference>
<dbReference type="GO" id="GO:0047134">
    <property type="term" value="F:protein-disulfide reductase [NAD(P)H] activity"/>
    <property type="evidence" value="ECO:0007669"/>
    <property type="project" value="UniProtKB-EC"/>
</dbReference>
<dbReference type="Gene3D" id="3.40.30.10">
    <property type="entry name" value="Glutaredoxin"/>
    <property type="match status" value="1"/>
</dbReference>
<evidence type="ECO:0000256" key="4">
    <source>
        <dbReference type="ARBA" id="ARBA00023027"/>
    </source>
</evidence>
<dbReference type="EC" id="1.8.1.8" evidence="1"/>
<evidence type="ECO:0000256" key="3">
    <source>
        <dbReference type="ARBA" id="ARBA00023002"/>
    </source>
</evidence>
<feature type="domain" description="Fibronectin type-III" evidence="8">
    <location>
        <begin position="1"/>
        <end position="88"/>
    </location>
</feature>
<keyword evidence="2" id="KW-0677">Repeat</keyword>
<feature type="domain" description="Fibronectin type-III" evidence="8">
    <location>
        <begin position="93"/>
        <end position="187"/>
    </location>
</feature>
<dbReference type="KEGG" id="gtt:GUITHDRAFT_155920"/>
<evidence type="ECO:0000256" key="5">
    <source>
        <dbReference type="ARBA" id="ARBA00025782"/>
    </source>
</evidence>
<evidence type="ECO:0000256" key="6">
    <source>
        <dbReference type="ARBA" id="ARBA00047388"/>
    </source>
</evidence>
<dbReference type="InterPro" id="IPR013766">
    <property type="entry name" value="Thioredoxin_domain"/>
</dbReference>
<evidence type="ECO:0000256" key="1">
    <source>
        <dbReference type="ARBA" id="ARBA00012612"/>
    </source>
</evidence>
<evidence type="ECO:0000313" key="10">
    <source>
        <dbReference type="EMBL" id="EKX33845.1"/>
    </source>
</evidence>
<keyword evidence="4" id="KW-0520">NAD</keyword>
<dbReference type="CDD" id="cd00063">
    <property type="entry name" value="FN3"/>
    <property type="match status" value="2"/>
</dbReference>
<dbReference type="eggNOG" id="KOG2501">
    <property type="taxonomic scope" value="Eukaryota"/>
</dbReference>
<dbReference type="AlphaFoldDB" id="L1IDF0"/>
<organism evidence="10">
    <name type="scientific">Guillardia theta (strain CCMP2712)</name>
    <name type="common">Cryptophyte</name>
    <dbReference type="NCBI Taxonomy" id="905079"/>
    <lineage>
        <taxon>Eukaryota</taxon>
        <taxon>Cryptophyceae</taxon>
        <taxon>Pyrenomonadales</taxon>
        <taxon>Geminigeraceae</taxon>
        <taxon>Guillardia</taxon>
    </lineage>
</organism>
<reference evidence="11" key="3">
    <citation type="submission" date="2016-03" db="UniProtKB">
        <authorList>
            <consortium name="EnsemblProtists"/>
        </authorList>
    </citation>
    <scope>IDENTIFICATION</scope>
</reference>
<evidence type="ECO:0000313" key="12">
    <source>
        <dbReference type="Proteomes" id="UP000011087"/>
    </source>
</evidence>
<reference evidence="12" key="2">
    <citation type="submission" date="2012-11" db="EMBL/GenBank/DDBJ databases">
        <authorList>
            <person name="Kuo A."/>
            <person name="Curtis B.A."/>
            <person name="Tanifuji G."/>
            <person name="Burki F."/>
            <person name="Gruber A."/>
            <person name="Irimia M."/>
            <person name="Maruyama S."/>
            <person name="Arias M.C."/>
            <person name="Ball S.G."/>
            <person name="Gile G.H."/>
            <person name="Hirakawa Y."/>
            <person name="Hopkins J.F."/>
            <person name="Rensing S.A."/>
            <person name="Schmutz J."/>
            <person name="Symeonidi A."/>
            <person name="Elias M."/>
            <person name="Eveleigh R.J."/>
            <person name="Herman E.K."/>
            <person name="Klute M.J."/>
            <person name="Nakayama T."/>
            <person name="Obornik M."/>
            <person name="Reyes-Prieto A."/>
            <person name="Armbrust E.V."/>
            <person name="Aves S.J."/>
            <person name="Beiko R.G."/>
            <person name="Coutinho P."/>
            <person name="Dacks J.B."/>
            <person name="Durnford D.G."/>
            <person name="Fast N.M."/>
            <person name="Green B.R."/>
            <person name="Grisdale C."/>
            <person name="Hempe F."/>
            <person name="Henrissat B."/>
            <person name="Hoppner M.P."/>
            <person name="Ishida K.-I."/>
            <person name="Kim E."/>
            <person name="Koreny L."/>
            <person name="Kroth P.G."/>
            <person name="Liu Y."/>
            <person name="Malik S.-B."/>
            <person name="Maier U.G."/>
            <person name="McRose D."/>
            <person name="Mock T."/>
            <person name="Neilson J.A."/>
            <person name="Onodera N.T."/>
            <person name="Poole A.M."/>
            <person name="Pritham E.J."/>
            <person name="Richards T.A."/>
            <person name="Rocap G."/>
            <person name="Roy S.W."/>
            <person name="Sarai C."/>
            <person name="Schaack S."/>
            <person name="Shirato S."/>
            <person name="Slamovits C.H."/>
            <person name="Spencer D.F."/>
            <person name="Suzuki S."/>
            <person name="Worden A.Z."/>
            <person name="Zauner S."/>
            <person name="Barry K."/>
            <person name="Bell C."/>
            <person name="Bharti A.K."/>
            <person name="Crow J.A."/>
            <person name="Grimwood J."/>
            <person name="Kramer R."/>
            <person name="Lindquist E."/>
            <person name="Lucas S."/>
            <person name="Salamov A."/>
            <person name="McFadden G.I."/>
            <person name="Lane C.E."/>
            <person name="Keeling P.J."/>
            <person name="Gray M.W."/>
            <person name="Grigoriev I.V."/>
            <person name="Archibald J.M."/>
        </authorList>
    </citation>
    <scope>NUCLEOTIDE SEQUENCE</scope>
    <source>
        <strain evidence="12">CCMP2712</strain>
    </source>
</reference>
<evidence type="ECO:0000259" key="9">
    <source>
        <dbReference type="PROSITE" id="PS51352"/>
    </source>
</evidence>
<dbReference type="Gene3D" id="2.60.40.10">
    <property type="entry name" value="Immunoglobulins"/>
    <property type="match status" value="2"/>
</dbReference>
<dbReference type="SUPFAM" id="SSF49265">
    <property type="entry name" value="Fibronectin type III"/>
    <property type="match status" value="1"/>
</dbReference>
<dbReference type="PROSITE" id="PS50853">
    <property type="entry name" value="FN3"/>
    <property type="match status" value="2"/>
</dbReference>
<dbReference type="PANTHER" id="PTHR13871">
    <property type="entry name" value="THIOREDOXIN"/>
    <property type="match status" value="1"/>
</dbReference>
<comment type="catalytic activity">
    <reaction evidence="7">
        <text>[protein]-dithiol + NADP(+) = [protein]-disulfide + NADPH + H(+)</text>
        <dbReference type="Rhea" id="RHEA:18753"/>
        <dbReference type="Rhea" id="RHEA-COMP:10593"/>
        <dbReference type="Rhea" id="RHEA-COMP:10594"/>
        <dbReference type="ChEBI" id="CHEBI:15378"/>
        <dbReference type="ChEBI" id="CHEBI:29950"/>
        <dbReference type="ChEBI" id="CHEBI:50058"/>
        <dbReference type="ChEBI" id="CHEBI:57783"/>
        <dbReference type="ChEBI" id="CHEBI:58349"/>
        <dbReference type="EC" id="1.8.1.8"/>
    </reaction>
</comment>
<evidence type="ECO:0000256" key="7">
    <source>
        <dbReference type="ARBA" id="ARBA00047804"/>
    </source>
</evidence>
<dbReference type="EMBL" id="JH993127">
    <property type="protein sequence ID" value="EKX33845.1"/>
    <property type="molecule type" value="Genomic_DNA"/>
</dbReference>
<dbReference type="InterPro" id="IPR012336">
    <property type="entry name" value="Thioredoxin-like_fold"/>
</dbReference>
<feature type="domain" description="Thioredoxin" evidence="9">
    <location>
        <begin position="185"/>
        <end position="327"/>
    </location>
</feature>
<dbReference type="EnsemblProtists" id="EKX33845">
    <property type="protein sequence ID" value="EKX33845"/>
    <property type="gene ID" value="GUITHDRAFT_155920"/>
</dbReference>
<dbReference type="Pfam" id="PF00041">
    <property type="entry name" value="fn3"/>
    <property type="match status" value="1"/>
</dbReference>
<dbReference type="SUPFAM" id="SSF52833">
    <property type="entry name" value="Thioredoxin-like"/>
    <property type="match status" value="1"/>
</dbReference>
<dbReference type="Proteomes" id="UP000011087">
    <property type="component" value="Unassembled WGS sequence"/>
</dbReference>
<dbReference type="HOGENOM" id="CLU_851115_0_0_1"/>
<comment type="catalytic activity">
    <reaction evidence="6">
        <text>[protein]-dithiol + NAD(+) = [protein]-disulfide + NADH + H(+)</text>
        <dbReference type="Rhea" id="RHEA:18749"/>
        <dbReference type="Rhea" id="RHEA-COMP:10593"/>
        <dbReference type="Rhea" id="RHEA-COMP:10594"/>
        <dbReference type="ChEBI" id="CHEBI:15378"/>
        <dbReference type="ChEBI" id="CHEBI:29950"/>
        <dbReference type="ChEBI" id="CHEBI:50058"/>
        <dbReference type="ChEBI" id="CHEBI:57540"/>
        <dbReference type="ChEBI" id="CHEBI:57945"/>
        <dbReference type="EC" id="1.8.1.8"/>
    </reaction>
</comment>
<dbReference type="OrthoDB" id="409136at2759"/>
<sequence length="327" mass="36550">MQWCVVHDVEAEAVTLSWSKVPNAVKYEVQIKQEEGGDFTTISDSLTSTLVRKKNLKPNTEYFARVRHRDALDWSGFCEPVSFHTLAGQDVKRLEHPQVVSRDGESITLQWPTAPDCESYTVEIRSDKDPTWRTISDHLKNNIVRKKNLEKHVMYYFRVKPNLAEGSGSWFFSPPSEGAMLADLPPFLSNLLSPTLVDAQGTSKPVSSLAGCVVALYCSASWCGPCRQFTPQLSQFYTQMKQLGKPFEVVFLSCDRDSKSFTNYFGHMPWLAVPFDSDKRENALGALQVEGIPKLVIVGANGMVLQDNAVGTPLNAQKLDSWIAGRP</sequence>
<dbReference type="GeneID" id="17290588"/>
<comment type="similarity">
    <text evidence="5">Belongs to the nucleoredoxin family.</text>
</comment>
<accession>L1IDF0</accession>
<dbReference type="CDD" id="cd02964">
    <property type="entry name" value="TryX_like_family"/>
    <property type="match status" value="1"/>
</dbReference>
<dbReference type="STRING" id="905079.L1IDF0"/>
<protein>
    <recommendedName>
        <fullName evidence="1">protein-disulfide reductase</fullName>
        <ecNumber evidence="1">1.8.1.8</ecNumber>
    </recommendedName>
</protein>
<dbReference type="RefSeq" id="XP_005820825.1">
    <property type="nucleotide sequence ID" value="XM_005820768.1"/>
</dbReference>
<dbReference type="InterPro" id="IPR013783">
    <property type="entry name" value="Ig-like_fold"/>
</dbReference>
<evidence type="ECO:0000256" key="2">
    <source>
        <dbReference type="ARBA" id="ARBA00022737"/>
    </source>
</evidence>
<dbReference type="OMA" id="SAYEVEW"/>
<dbReference type="PROSITE" id="PS51352">
    <property type="entry name" value="THIOREDOXIN_2"/>
    <property type="match status" value="1"/>
</dbReference>
<dbReference type="InterPro" id="IPR052259">
    <property type="entry name" value="Nucleoredoxin-like"/>
</dbReference>
<proteinExistence type="inferred from homology"/>
<keyword evidence="3" id="KW-0560">Oxidoreductase</keyword>
<dbReference type="PaxDb" id="55529-EKX33845"/>
<dbReference type="InterPro" id="IPR036116">
    <property type="entry name" value="FN3_sf"/>
</dbReference>
<dbReference type="InterPro" id="IPR003961">
    <property type="entry name" value="FN3_dom"/>
</dbReference>
<keyword evidence="12" id="KW-1185">Reference proteome</keyword>
<dbReference type="Pfam" id="PF13905">
    <property type="entry name" value="Thioredoxin_8"/>
    <property type="match status" value="1"/>
</dbReference>
<dbReference type="PANTHER" id="PTHR13871:SF96">
    <property type="entry name" value="THIOREDOXIN DOMAIN-CONTAINING PROTEIN"/>
    <property type="match status" value="1"/>
</dbReference>
<reference evidence="10 12" key="1">
    <citation type="journal article" date="2012" name="Nature">
        <title>Algal genomes reveal evolutionary mosaicism and the fate of nucleomorphs.</title>
        <authorList>
            <consortium name="DOE Joint Genome Institute"/>
            <person name="Curtis B.A."/>
            <person name="Tanifuji G."/>
            <person name="Burki F."/>
            <person name="Gruber A."/>
            <person name="Irimia M."/>
            <person name="Maruyama S."/>
            <person name="Arias M.C."/>
            <person name="Ball S.G."/>
            <person name="Gile G.H."/>
            <person name="Hirakawa Y."/>
            <person name="Hopkins J.F."/>
            <person name="Kuo A."/>
            <person name="Rensing S.A."/>
            <person name="Schmutz J."/>
            <person name="Symeonidi A."/>
            <person name="Elias M."/>
            <person name="Eveleigh R.J."/>
            <person name="Herman E.K."/>
            <person name="Klute M.J."/>
            <person name="Nakayama T."/>
            <person name="Obornik M."/>
            <person name="Reyes-Prieto A."/>
            <person name="Armbrust E.V."/>
            <person name="Aves S.J."/>
            <person name="Beiko R.G."/>
            <person name="Coutinho P."/>
            <person name="Dacks J.B."/>
            <person name="Durnford D.G."/>
            <person name="Fast N.M."/>
            <person name="Green B.R."/>
            <person name="Grisdale C.J."/>
            <person name="Hempel F."/>
            <person name="Henrissat B."/>
            <person name="Hoppner M.P."/>
            <person name="Ishida K."/>
            <person name="Kim E."/>
            <person name="Koreny L."/>
            <person name="Kroth P.G."/>
            <person name="Liu Y."/>
            <person name="Malik S.B."/>
            <person name="Maier U.G."/>
            <person name="McRose D."/>
            <person name="Mock T."/>
            <person name="Neilson J.A."/>
            <person name="Onodera N.T."/>
            <person name="Poole A.M."/>
            <person name="Pritham E.J."/>
            <person name="Richards T.A."/>
            <person name="Rocap G."/>
            <person name="Roy S.W."/>
            <person name="Sarai C."/>
            <person name="Schaack S."/>
            <person name="Shirato S."/>
            <person name="Slamovits C.H."/>
            <person name="Spencer D.F."/>
            <person name="Suzuki S."/>
            <person name="Worden A.Z."/>
            <person name="Zauner S."/>
            <person name="Barry K."/>
            <person name="Bell C."/>
            <person name="Bharti A.K."/>
            <person name="Crow J.A."/>
            <person name="Grimwood J."/>
            <person name="Kramer R."/>
            <person name="Lindquist E."/>
            <person name="Lucas S."/>
            <person name="Salamov A."/>
            <person name="McFadden G.I."/>
            <person name="Lane C.E."/>
            <person name="Keeling P.J."/>
            <person name="Gray M.W."/>
            <person name="Grigoriev I.V."/>
            <person name="Archibald J.M."/>
        </authorList>
    </citation>
    <scope>NUCLEOTIDE SEQUENCE</scope>
    <source>
        <strain evidence="10 12">CCMP2712</strain>
    </source>
</reference>
<gene>
    <name evidence="10" type="ORF">GUITHDRAFT_155920</name>
</gene>
<name>L1IDF0_GUITC</name>
<evidence type="ECO:0000259" key="8">
    <source>
        <dbReference type="PROSITE" id="PS50853"/>
    </source>
</evidence>